<dbReference type="EMBL" id="MT144591">
    <property type="protein sequence ID" value="QJH93717.1"/>
    <property type="molecule type" value="Genomic_DNA"/>
</dbReference>
<name>A0A6M3X8D9_9ZZZZ</name>
<sequence length="221" mass="24980">MPALTERQQAALAAYAYQKTMGTRAACYRALERYLLTLRFDLPGRDLDRFQHVFDDWPDFEDKHEPPSAYIEFAKGTYEDRSISPSAMEDTWGPVAGQPDGFVLWKLAEYSIPFNIRFRGRDVGQRLAIESELEDAFVPANLGAPDGTGDIYGIYLDTPEYYDRKARFTLRSSAIEDSMDAAARNQREGVISVEAQIEHLVIRPARVMLARAYPIMDPTGG</sequence>
<proteinExistence type="predicted"/>
<organism evidence="1">
    <name type="scientific">viral metagenome</name>
    <dbReference type="NCBI Taxonomy" id="1070528"/>
    <lineage>
        <taxon>unclassified sequences</taxon>
        <taxon>metagenomes</taxon>
        <taxon>organismal metagenomes</taxon>
    </lineage>
</organism>
<accession>A0A6M3X8D9</accession>
<reference evidence="1" key="1">
    <citation type="submission" date="2020-03" db="EMBL/GenBank/DDBJ databases">
        <title>The deep terrestrial virosphere.</title>
        <authorList>
            <person name="Holmfeldt K."/>
            <person name="Nilsson E."/>
            <person name="Simone D."/>
            <person name="Lopez-Fernandez M."/>
            <person name="Wu X."/>
            <person name="de Brujin I."/>
            <person name="Lundin D."/>
            <person name="Andersson A."/>
            <person name="Bertilsson S."/>
            <person name="Dopson M."/>
        </authorList>
    </citation>
    <scope>NUCLEOTIDE SEQUENCE</scope>
    <source>
        <strain evidence="1">TM448B00134</strain>
    </source>
</reference>
<protein>
    <submittedName>
        <fullName evidence="1">Uncharacterized protein</fullName>
    </submittedName>
</protein>
<evidence type="ECO:0000313" key="1">
    <source>
        <dbReference type="EMBL" id="QJH93717.1"/>
    </source>
</evidence>
<gene>
    <name evidence="1" type="ORF">TM448B00134_0011</name>
</gene>
<dbReference type="AlphaFoldDB" id="A0A6M3X8D9"/>